<name>A0ACC0YIV8_9ROSI</name>
<evidence type="ECO:0000313" key="2">
    <source>
        <dbReference type="Proteomes" id="UP001163603"/>
    </source>
</evidence>
<evidence type="ECO:0000313" key="1">
    <source>
        <dbReference type="EMBL" id="KAJ0037381.1"/>
    </source>
</evidence>
<reference evidence="2" key="1">
    <citation type="journal article" date="2023" name="G3 (Bethesda)">
        <title>Genome assembly and association tests identify interacting loci associated with vigor, precocity, and sex in interspecific pistachio rootstocks.</title>
        <authorList>
            <person name="Palmer W."/>
            <person name="Jacygrad E."/>
            <person name="Sagayaradj S."/>
            <person name="Cavanaugh K."/>
            <person name="Han R."/>
            <person name="Bertier L."/>
            <person name="Beede B."/>
            <person name="Kafkas S."/>
            <person name="Golino D."/>
            <person name="Preece J."/>
            <person name="Michelmore R."/>
        </authorList>
    </citation>
    <scope>NUCLEOTIDE SEQUENCE [LARGE SCALE GENOMIC DNA]</scope>
</reference>
<protein>
    <submittedName>
        <fullName evidence="1">Uncharacterized protein</fullName>
    </submittedName>
</protein>
<keyword evidence="2" id="KW-1185">Reference proteome</keyword>
<organism evidence="1 2">
    <name type="scientific">Pistacia integerrima</name>
    <dbReference type="NCBI Taxonomy" id="434235"/>
    <lineage>
        <taxon>Eukaryota</taxon>
        <taxon>Viridiplantae</taxon>
        <taxon>Streptophyta</taxon>
        <taxon>Embryophyta</taxon>
        <taxon>Tracheophyta</taxon>
        <taxon>Spermatophyta</taxon>
        <taxon>Magnoliopsida</taxon>
        <taxon>eudicotyledons</taxon>
        <taxon>Gunneridae</taxon>
        <taxon>Pentapetalae</taxon>
        <taxon>rosids</taxon>
        <taxon>malvids</taxon>
        <taxon>Sapindales</taxon>
        <taxon>Anacardiaceae</taxon>
        <taxon>Pistacia</taxon>
    </lineage>
</organism>
<comment type="caution">
    <text evidence="1">The sequence shown here is derived from an EMBL/GenBank/DDBJ whole genome shotgun (WGS) entry which is preliminary data.</text>
</comment>
<dbReference type="Proteomes" id="UP001163603">
    <property type="component" value="Chromosome 6"/>
</dbReference>
<accession>A0ACC0YIV8</accession>
<dbReference type="EMBL" id="CM047741">
    <property type="protein sequence ID" value="KAJ0037381.1"/>
    <property type="molecule type" value="Genomic_DNA"/>
</dbReference>
<sequence>MENYNTDSIDAVLYVSGARLIKSGVLSTDKRDNLVTFVNAGGGAIKKGDSSVDLELDCYFEGGEVLRTNENIIDEIVNTNGPKGTRVFDVFMQ</sequence>
<gene>
    <name evidence="1" type="ORF">Pint_23019</name>
</gene>
<proteinExistence type="predicted"/>